<dbReference type="GO" id="GO:0003735">
    <property type="term" value="F:structural constituent of ribosome"/>
    <property type="evidence" value="ECO:0007669"/>
    <property type="project" value="InterPro"/>
</dbReference>
<reference evidence="4 5" key="1">
    <citation type="submission" date="2018-10" db="EMBL/GenBank/DDBJ databases">
        <title>A high-quality apple genome assembly.</title>
        <authorList>
            <person name="Hu J."/>
        </authorList>
    </citation>
    <scope>NUCLEOTIDE SEQUENCE [LARGE SCALE GENOMIC DNA]</scope>
    <source>
        <strain evidence="5">cv. HFTH1</strain>
        <tissue evidence="4">Young leaf</tissue>
    </source>
</reference>
<evidence type="ECO:0000313" key="4">
    <source>
        <dbReference type="EMBL" id="RXI00183.1"/>
    </source>
</evidence>
<dbReference type="InterPro" id="IPR001971">
    <property type="entry name" value="Ribosomal_uS11"/>
</dbReference>
<dbReference type="Gene3D" id="3.30.420.80">
    <property type="entry name" value="Ribosomal protein S11"/>
    <property type="match status" value="1"/>
</dbReference>
<dbReference type="AlphaFoldDB" id="A0A498K327"/>
<dbReference type="EMBL" id="RDQH01000331">
    <property type="protein sequence ID" value="RXI00183.1"/>
    <property type="molecule type" value="Genomic_DNA"/>
</dbReference>
<protein>
    <recommendedName>
        <fullName evidence="6">Ribosomal protein S11</fullName>
    </recommendedName>
</protein>
<keyword evidence="2" id="KW-0689">Ribosomal protein</keyword>
<dbReference type="Pfam" id="PF00411">
    <property type="entry name" value="Ribosomal_S11"/>
    <property type="match status" value="1"/>
</dbReference>
<dbReference type="STRING" id="3750.A0A498K327"/>
<comment type="caution">
    <text evidence="4">The sequence shown here is derived from an EMBL/GenBank/DDBJ whole genome shotgun (WGS) entry which is preliminary data.</text>
</comment>
<dbReference type="InterPro" id="IPR036967">
    <property type="entry name" value="Ribosomal_uS11_sf"/>
</dbReference>
<evidence type="ECO:0008006" key="6">
    <source>
        <dbReference type="Google" id="ProtNLM"/>
    </source>
</evidence>
<dbReference type="Proteomes" id="UP000290289">
    <property type="component" value="Chromosome 5"/>
</dbReference>
<evidence type="ECO:0000256" key="1">
    <source>
        <dbReference type="ARBA" id="ARBA00006194"/>
    </source>
</evidence>
<evidence type="ECO:0000256" key="2">
    <source>
        <dbReference type="ARBA" id="ARBA00022980"/>
    </source>
</evidence>
<keyword evidence="5" id="KW-1185">Reference proteome</keyword>
<name>A0A498K327_MALDO</name>
<comment type="similarity">
    <text evidence="1">Belongs to the universal ribosomal protein uS11 family.</text>
</comment>
<dbReference type="GO" id="GO:1990904">
    <property type="term" value="C:ribonucleoprotein complex"/>
    <property type="evidence" value="ECO:0007669"/>
    <property type="project" value="UniProtKB-KW"/>
</dbReference>
<evidence type="ECO:0000256" key="3">
    <source>
        <dbReference type="ARBA" id="ARBA00023274"/>
    </source>
</evidence>
<evidence type="ECO:0000313" key="5">
    <source>
        <dbReference type="Proteomes" id="UP000290289"/>
    </source>
</evidence>
<dbReference type="SUPFAM" id="SSF53137">
    <property type="entry name" value="Translational machinery components"/>
    <property type="match status" value="1"/>
</dbReference>
<accession>A0A498K327</accession>
<gene>
    <name evidence="4" type="ORF">DVH24_037731</name>
</gene>
<sequence length="266" mass="29744">MCSSLSRLSSSLIHRLARTRCQGQAELITSRSFSVSTRQVLLPTSFFISPHWVSVFVAYEFDDINGESRSFDGKGINLSLVISNDRKYIVEFTGHHENFQNGFNVSENGARNSRSINFVRGVIEEAGWNNLGGSQFPRYNIEQNADIVHVKLMKNNTFVTVTDSKGNKKLGASAGSLPDMKGGPKLAKYSAEATAEHVGRMSRNFGLKSVVMKVKGFSYFKKKRQAIISWKEGFTSSRAGHSPIVYIEDRTRKPHNGCRLPKQCRI</sequence>
<dbReference type="HAMAP" id="MF_01310">
    <property type="entry name" value="Ribosomal_uS11"/>
    <property type="match status" value="1"/>
</dbReference>
<dbReference type="PANTHER" id="PTHR11759">
    <property type="entry name" value="40S RIBOSOMAL PROTEIN S14/30S RIBOSOMAL PROTEIN S11"/>
    <property type="match status" value="1"/>
</dbReference>
<proteinExistence type="inferred from homology"/>
<dbReference type="GO" id="GO:0006412">
    <property type="term" value="P:translation"/>
    <property type="evidence" value="ECO:0007669"/>
    <property type="project" value="InterPro"/>
</dbReference>
<dbReference type="GO" id="GO:0005840">
    <property type="term" value="C:ribosome"/>
    <property type="evidence" value="ECO:0007669"/>
    <property type="project" value="UniProtKB-KW"/>
</dbReference>
<organism evidence="4 5">
    <name type="scientific">Malus domestica</name>
    <name type="common">Apple</name>
    <name type="synonym">Pyrus malus</name>
    <dbReference type="NCBI Taxonomy" id="3750"/>
    <lineage>
        <taxon>Eukaryota</taxon>
        <taxon>Viridiplantae</taxon>
        <taxon>Streptophyta</taxon>
        <taxon>Embryophyta</taxon>
        <taxon>Tracheophyta</taxon>
        <taxon>Spermatophyta</taxon>
        <taxon>Magnoliopsida</taxon>
        <taxon>eudicotyledons</taxon>
        <taxon>Gunneridae</taxon>
        <taxon>Pentapetalae</taxon>
        <taxon>rosids</taxon>
        <taxon>fabids</taxon>
        <taxon>Rosales</taxon>
        <taxon>Rosaceae</taxon>
        <taxon>Amygdaloideae</taxon>
        <taxon>Maleae</taxon>
        <taxon>Malus</taxon>
    </lineage>
</organism>
<keyword evidence="3" id="KW-0687">Ribonucleoprotein</keyword>